<comment type="caution">
    <text evidence="3">The sequence shown here is derived from an EMBL/GenBank/DDBJ whole genome shotgun (WGS) entry which is preliminary data.</text>
</comment>
<reference evidence="3 4" key="1">
    <citation type="journal article" date="2024" name="J Genomics">
        <title>Draft genome sequencing and assembly of Favolaschia claudopus CIRM-BRFM 2984 isolated from oak limbs.</title>
        <authorList>
            <person name="Navarro D."/>
            <person name="Drula E."/>
            <person name="Chaduli D."/>
            <person name="Cazenave R."/>
            <person name="Ahrendt S."/>
            <person name="Wang J."/>
            <person name="Lipzen A."/>
            <person name="Daum C."/>
            <person name="Barry K."/>
            <person name="Grigoriev I.V."/>
            <person name="Favel A."/>
            <person name="Rosso M.N."/>
            <person name="Martin F."/>
        </authorList>
    </citation>
    <scope>NUCLEOTIDE SEQUENCE [LARGE SCALE GENOMIC DNA]</scope>
    <source>
        <strain evidence="3 4">CIRM-BRFM 2984</strain>
    </source>
</reference>
<dbReference type="InterPro" id="IPR027417">
    <property type="entry name" value="P-loop_NTPase"/>
</dbReference>
<sequence length="587" mass="65357">MSDTNSLYIQGQIESSYLRKLRPAHYDEELRDGCLQGTRKDTVTEITARLASRSETSNIIWLYGVAGCGKSALASTVAQFFRNLHQLGSFVFFKRDDASNSDVVGVVHHIAHRIAESNTHVRKALCDALAADATLTDADYRTQFQKLLVEPLTAAAPYICGPVVIVIDALDEYLHPPSRKALISLIASDMAKLPPPFRLLVTSRPDMDIVRAFRSGPHIASQQVEIGTEDATKDILLYLRQRIDTRCRDRQVAKSDWPAEGDIQLLAAYTGGLFVWASTAYKFMLELDRPSMNQILEAEKTISKNLDPMYSLALDHAGDWTYTDFALPALSVLASVVLIKEPLTEEVMTALLNDRAVRQVLDCLGCVLQWGPSTPVRALHPSFCDYLTDPKRSGARPWFLDAKIQSQFLTTRCLQLLTSKLRFNICDLSASHVKNSDIFDLADRIRQDIPDDLAYAAQHWAYHLCAVDSSDEVLFELDKFFQNSFLHWLEVLSLLGHVGGASEAMAAAEKFAQGKNPHLATFLQNGIKLIGIHAPAIAESMPQVYVSALATDPRRSGIMAKYMMQFQFDVPLAQKWSILLKAPVAEI</sequence>
<evidence type="ECO:0000313" key="4">
    <source>
        <dbReference type="Proteomes" id="UP001362999"/>
    </source>
</evidence>
<dbReference type="InterPro" id="IPR007111">
    <property type="entry name" value="NACHT_NTPase"/>
</dbReference>
<dbReference type="PANTHER" id="PTHR10039:SF14">
    <property type="entry name" value="NACHT DOMAIN-CONTAINING PROTEIN"/>
    <property type="match status" value="1"/>
</dbReference>
<accession>A0AAV9ZT96</accession>
<dbReference type="Proteomes" id="UP001362999">
    <property type="component" value="Unassembled WGS sequence"/>
</dbReference>
<dbReference type="EMBL" id="JAWWNJ010000114">
    <property type="protein sequence ID" value="KAK6991972.1"/>
    <property type="molecule type" value="Genomic_DNA"/>
</dbReference>
<evidence type="ECO:0000259" key="2">
    <source>
        <dbReference type="PROSITE" id="PS50837"/>
    </source>
</evidence>
<dbReference type="Pfam" id="PF24883">
    <property type="entry name" value="NPHP3_N"/>
    <property type="match status" value="1"/>
</dbReference>
<evidence type="ECO:0000313" key="3">
    <source>
        <dbReference type="EMBL" id="KAK6991972.1"/>
    </source>
</evidence>
<dbReference type="SUPFAM" id="SSF52540">
    <property type="entry name" value="P-loop containing nucleoside triphosphate hydrolases"/>
    <property type="match status" value="1"/>
</dbReference>
<organism evidence="3 4">
    <name type="scientific">Favolaschia claudopus</name>
    <dbReference type="NCBI Taxonomy" id="2862362"/>
    <lineage>
        <taxon>Eukaryota</taxon>
        <taxon>Fungi</taxon>
        <taxon>Dikarya</taxon>
        <taxon>Basidiomycota</taxon>
        <taxon>Agaricomycotina</taxon>
        <taxon>Agaricomycetes</taxon>
        <taxon>Agaricomycetidae</taxon>
        <taxon>Agaricales</taxon>
        <taxon>Marasmiineae</taxon>
        <taxon>Mycenaceae</taxon>
        <taxon>Favolaschia</taxon>
    </lineage>
</organism>
<dbReference type="PANTHER" id="PTHR10039">
    <property type="entry name" value="AMELOGENIN"/>
    <property type="match status" value="1"/>
</dbReference>
<evidence type="ECO:0000256" key="1">
    <source>
        <dbReference type="ARBA" id="ARBA00022737"/>
    </source>
</evidence>
<protein>
    <recommendedName>
        <fullName evidence="2">NACHT domain-containing protein</fullName>
    </recommendedName>
</protein>
<dbReference type="InterPro" id="IPR056884">
    <property type="entry name" value="NPHP3-like_N"/>
</dbReference>
<name>A0AAV9ZT96_9AGAR</name>
<keyword evidence="4" id="KW-1185">Reference proteome</keyword>
<dbReference type="AlphaFoldDB" id="A0AAV9ZT96"/>
<gene>
    <name evidence="3" type="ORF">R3P38DRAFT_3226949</name>
</gene>
<feature type="domain" description="NACHT" evidence="2">
    <location>
        <begin position="58"/>
        <end position="206"/>
    </location>
</feature>
<dbReference type="PROSITE" id="PS50837">
    <property type="entry name" value="NACHT"/>
    <property type="match status" value="1"/>
</dbReference>
<keyword evidence="1" id="KW-0677">Repeat</keyword>
<proteinExistence type="predicted"/>
<dbReference type="Gene3D" id="3.40.50.300">
    <property type="entry name" value="P-loop containing nucleotide triphosphate hydrolases"/>
    <property type="match status" value="1"/>
</dbReference>